<feature type="transmembrane region" description="Helical" evidence="1">
    <location>
        <begin position="259"/>
        <end position="278"/>
    </location>
</feature>
<gene>
    <name evidence="2" type="ORF">SAMN05421784_15115</name>
</gene>
<dbReference type="AlphaFoldDB" id="A0A1I7KAC6"/>
<feature type="transmembrane region" description="Helical" evidence="1">
    <location>
        <begin position="354"/>
        <end position="371"/>
    </location>
</feature>
<dbReference type="OrthoDB" id="1317478at2"/>
<dbReference type="RefSeq" id="WP_092554034.1">
    <property type="nucleotide sequence ID" value="NZ_CAWRBG010000023.1"/>
</dbReference>
<keyword evidence="2" id="KW-0808">Transferase</keyword>
<feature type="transmembrane region" description="Helical" evidence="1">
    <location>
        <begin position="132"/>
        <end position="151"/>
    </location>
</feature>
<dbReference type="STRING" id="351659.SAMN05421784_15115"/>
<evidence type="ECO:0000256" key="1">
    <source>
        <dbReference type="SAM" id="Phobius"/>
    </source>
</evidence>
<evidence type="ECO:0000313" key="2">
    <source>
        <dbReference type="EMBL" id="SFU94372.1"/>
    </source>
</evidence>
<reference evidence="3" key="1">
    <citation type="submission" date="2016-10" db="EMBL/GenBank/DDBJ databases">
        <authorList>
            <person name="Varghese N."/>
            <person name="Submissions S."/>
        </authorList>
    </citation>
    <scope>NUCLEOTIDE SEQUENCE [LARGE SCALE GENOMIC DNA]</scope>
    <source>
        <strain evidence="3">DSM 18168</strain>
    </source>
</reference>
<sequence>MNYLACISKKRTDIQFFYICLLISFIYIFPLITSDIYYLDDLGRVIYGTMWNHDARYLSNVIYYILTFGSKTLNISPYPQVLSIIVFSLSSLIIVKSFKLNTDIISAIGCSLLLTSPFYIENLSYKLDSLTMSIGIFFCIYAIYLSSLFNYKKSIISVFLLMGTLYLYEPSLGIFITLSIAMFICNIIFYNNYKAAIKTSLLQISIITISLAIWKALSYLPGFYIRSSITSSDNIIQFLTWKIDIYIDTFNLLFNDRFLLSYSPLFILSIISFFYYYIIFVFNNNIKKTIFVSILILFSIPLFFLMAQGVSFFSFWKTDDFGFAPRVFIGFGASLLTISIFIIKSKLFNNTIKFIIFILPFMYSLTLISTYCNASKSQLRILNVVANNLSRDITKYNLNNKNMVVIGKMPDSYELSHSGNENPIIFKLIQTPLHDQWSWGYRQLIALYSIPVLYPSNEQFNIARNELCNFKKLNSNLYYDLLLSSKNDFFVMDFSKKCN</sequence>
<feature type="transmembrane region" description="Helical" evidence="1">
    <location>
        <begin position="171"/>
        <end position="189"/>
    </location>
</feature>
<dbReference type="Pfam" id="PF14264">
    <property type="entry name" value="Glucos_trans_II"/>
    <property type="match status" value="1"/>
</dbReference>
<evidence type="ECO:0000313" key="3">
    <source>
        <dbReference type="Proteomes" id="UP000242496"/>
    </source>
</evidence>
<feature type="transmembrane region" description="Helical" evidence="1">
    <location>
        <begin position="81"/>
        <end position="98"/>
    </location>
</feature>
<feature type="transmembrane region" description="Helical" evidence="1">
    <location>
        <begin position="290"/>
        <end position="316"/>
    </location>
</feature>
<keyword evidence="1" id="KW-0812">Transmembrane</keyword>
<feature type="transmembrane region" description="Helical" evidence="1">
    <location>
        <begin position="322"/>
        <end position="342"/>
    </location>
</feature>
<dbReference type="GO" id="GO:0016740">
    <property type="term" value="F:transferase activity"/>
    <property type="evidence" value="ECO:0007669"/>
    <property type="project" value="UniProtKB-KW"/>
</dbReference>
<keyword evidence="3" id="KW-1185">Reference proteome</keyword>
<protein>
    <submittedName>
        <fullName evidence="2">Glucosyl transferase GtrII</fullName>
    </submittedName>
</protein>
<dbReference type="InterPro" id="IPR025686">
    <property type="entry name" value="Glucos_trans_II"/>
</dbReference>
<keyword evidence="1" id="KW-1133">Transmembrane helix</keyword>
<feature type="transmembrane region" description="Helical" evidence="1">
    <location>
        <begin position="201"/>
        <end position="220"/>
    </location>
</feature>
<accession>A0A1I7KAC6</accession>
<dbReference type="Proteomes" id="UP000242496">
    <property type="component" value="Unassembled WGS sequence"/>
</dbReference>
<organism evidence="2 3">
    <name type="scientific">Xenorhabdus koppenhoeferi</name>
    <dbReference type="NCBI Taxonomy" id="351659"/>
    <lineage>
        <taxon>Bacteria</taxon>
        <taxon>Pseudomonadati</taxon>
        <taxon>Pseudomonadota</taxon>
        <taxon>Gammaproteobacteria</taxon>
        <taxon>Enterobacterales</taxon>
        <taxon>Morganellaceae</taxon>
        <taxon>Xenorhabdus</taxon>
    </lineage>
</organism>
<keyword evidence="1" id="KW-0472">Membrane</keyword>
<feature type="transmembrane region" description="Helical" evidence="1">
    <location>
        <begin position="16"/>
        <end position="37"/>
    </location>
</feature>
<proteinExistence type="predicted"/>
<dbReference type="EMBL" id="FPBJ01000051">
    <property type="protein sequence ID" value="SFU94372.1"/>
    <property type="molecule type" value="Genomic_DNA"/>
</dbReference>
<name>A0A1I7KAC6_9GAMM</name>